<dbReference type="Pfam" id="PF13361">
    <property type="entry name" value="UvrD_C"/>
    <property type="match status" value="1"/>
</dbReference>
<dbReference type="GO" id="GO:0033202">
    <property type="term" value="C:DNA helicase complex"/>
    <property type="evidence" value="ECO:0007669"/>
    <property type="project" value="TreeGrafter"/>
</dbReference>
<keyword evidence="3 7" id="KW-0347">Helicase</keyword>
<feature type="compositionally biased region" description="Low complexity" evidence="5">
    <location>
        <begin position="165"/>
        <end position="191"/>
    </location>
</feature>
<dbReference type="AlphaFoldDB" id="A0A699YMK5"/>
<dbReference type="GO" id="GO:0005524">
    <property type="term" value="F:ATP binding"/>
    <property type="evidence" value="ECO:0007669"/>
    <property type="project" value="UniProtKB-KW"/>
</dbReference>
<comment type="caution">
    <text evidence="7">The sequence shown here is derived from an EMBL/GenBank/DDBJ whole genome shotgun (WGS) entry which is preliminary data.</text>
</comment>
<gene>
    <name evidence="7" type="ORF">HaLaN_03041</name>
</gene>
<keyword evidence="1" id="KW-0547">Nucleotide-binding</keyword>
<dbReference type="SUPFAM" id="SSF52540">
    <property type="entry name" value="P-loop containing nucleoside triphosphate hydrolases"/>
    <property type="match status" value="1"/>
</dbReference>
<name>A0A699YMK5_HAELA</name>
<feature type="region of interest" description="Disordered" evidence="5">
    <location>
        <begin position="209"/>
        <end position="233"/>
    </location>
</feature>
<evidence type="ECO:0000256" key="1">
    <source>
        <dbReference type="ARBA" id="ARBA00022741"/>
    </source>
</evidence>
<feature type="domain" description="UvrD-like helicase C-terminal" evidence="6">
    <location>
        <begin position="1"/>
        <end position="243"/>
    </location>
</feature>
<dbReference type="GO" id="GO:0000725">
    <property type="term" value="P:recombinational repair"/>
    <property type="evidence" value="ECO:0007669"/>
    <property type="project" value="TreeGrafter"/>
</dbReference>
<proteinExistence type="predicted"/>
<evidence type="ECO:0000256" key="4">
    <source>
        <dbReference type="ARBA" id="ARBA00022840"/>
    </source>
</evidence>
<dbReference type="PROSITE" id="PS51217">
    <property type="entry name" value="UVRD_HELICASE_CTER"/>
    <property type="match status" value="1"/>
</dbReference>
<dbReference type="InterPro" id="IPR000212">
    <property type="entry name" value="DNA_helicase_UvrD/REP"/>
</dbReference>
<dbReference type="PANTHER" id="PTHR11070">
    <property type="entry name" value="UVRD / RECB / PCRA DNA HELICASE FAMILY MEMBER"/>
    <property type="match status" value="1"/>
</dbReference>
<evidence type="ECO:0000259" key="6">
    <source>
        <dbReference type="PROSITE" id="PS51217"/>
    </source>
</evidence>
<dbReference type="Gene3D" id="3.40.50.300">
    <property type="entry name" value="P-loop containing nucleotide triphosphate hydrolases"/>
    <property type="match status" value="1"/>
</dbReference>
<dbReference type="PANTHER" id="PTHR11070:SF2">
    <property type="entry name" value="ATP-DEPENDENT DNA HELICASE SRS2"/>
    <property type="match status" value="1"/>
</dbReference>
<organism evidence="7 8">
    <name type="scientific">Haematococcus lacustris</name>
    <name type="common">Green alga</name>
    <name type="synonym">Haematococcus pluvialis</name>
    <dbReference type="NCBI Taxonomy" id="44745"/>
    <lineage>
        <taxon>Eukaryota</taxon>
        <taxon>Viridiplantae</taxon>
        <taxon>Chlorophyta</taxon>
        <taxon>core chlorophytes</taxon>
        <taxon>Chlorophyceae</taxon>
        <taxon>CS clade</taxon>
        <taxon>Chlamydomonadales</taxon>
        <taxon>Haematococcaceae</taxon>
        <taxon>Haematococcus</taxon>
    </lineage>
</organism>
<reference evidence="7 8" key="1">
    <citation type="submission" date="2020-02" db="EMBL/GenBank/DDBJ databases">
        <title>Draft genome sequence of Haematococcus lacustris strain NIES-144.</title>
        <authorList>
            <person name="Morimoto D."/>
            <person name="Nakagawa S."/>
            <person name="Yoshida T."/>
            <person name="Sawayama S."/>
        </authorList>
    </citation>
    <scope>NUCLEOTIDE SEQUENCE [LARGE SCALE GENOMIC DNA]</scope>
    <source>
        <strain evidence="7 8">NIES-144</strain>
    </source>
</reference>
<dbReference type="InterPro" id="IPR014017">
    <property type="entry name" value="DNA_helicase_UvrD-like_C"/>
</dbReference>
<dbReference type="GO" id="GO:0003677">
    <property type="term" value="F:DNA binding"/>
    <property type="evidence" value="ECO:0007669"/>
    <property type="project" value="InterPro"/>
</dbReference>
<evidence type="ECO:0000256" key="5">
    <source>
        <dbReference type="SAM" id="MobiDB-lite"/>
    </source>
</evidence>
<keyword evidence="2" id="KW-0378">Hydrolase</keyword>
<dbReference type="Gene3D" id="1.10.486.10">
    <property type="entry name" value="PCRA, domain 4"/>
    <property type="match status" value="1"/>
</dbReference>
<dbReference type="EMBL" id="BLLF01000139">
    <property type="protein sequence ID" value="GFH08126.1"/>
    <property type="molecule type" value="Genomic_DNA"/>
</dbReference>
<evidence type="ECO:0000256" key="2">
    <source>
        <dbReference type="ARBA" id="ARBA00022801"/>
    </source>
</evidence>
<evidence type="ECO:0000313" key="7">
    <source>
        <dbReference type="EMBL" id="GFH08126.1"/>
    </source>
</evidence>
<dbReference type="CDD" id="cd18807">
    <property type="entry name" value="SF1_C_UvrD"/>
    <property type="match status" value="1"/>
</dbReference>
<accession>A0A699YMK5</accession>
<dbReference type="InterPro" id="IPR027417">
    <property type="entry name" value="P-loop_NTPase"/>
</dbReference>
<dbReference type="GO" id="GO:0016787">
    <property type="term" value="F:hydrolase activity"/>
    <property type="evidence" value="ECO:0007669"/>
    <property type="project" value="UniProtKB-KW"/>
</dbReference>
<evidence type="ECO:0000313" key="8">
    <source>
        <dbReference type="Proteomes" id="UP000485058"/>
    </source>
</evidence>
<keyword evidence="4" id="KW-0067">ATP-binding</keyword>
<dbReference type="Proteomes" id="UP000485058">
    <property type="component" value="Unassembled WGS sequence"/>
</dbReference>
<sequence length="400" mass="43106">MSGALLDEGLPYRVLGNLGFWERLEVKDLLAFLRLAVNPCTDSMALDRIIAKPARAIGAKAKESLRKCAASSVASCGPWWKCSWCQFKSSQAGLHELRAAVVLMRNAARYLSIEAAVDVAMLGARYAAYCDDEGDRLERIDQLKRLCNTPSAWLAATATLDPDDSPSSLDDLNSLHSNSPGASDSSSSPCDPSLPMLRAFLEHAQLLHDDQPESSADSKGSKGRTKQDSGEKVQLMTLHSSKGMEYEVVFVLGLEEDLLPSSMHQNVQGALDEEKRLAYVGCTRAKQRLYLLTAQASPAAAIALPATAIALPPAPIALPAACATTTAGPADTTGLQQHVQPLLLSQLCLLHASPLLASSSCRERAIHGKRGDRQVSRFVSSILKVGKLAQRPFHVKWTHC</sequence>
<dbReference type="GO" id="GO:0005829">
    <property type="term" value="C:cytosol"/>
    <property type="evidence" value="ECO:0007669"/>
    <property type="project" value="TreeGrafter"/>
</dbReference>
<dbReference type="GO" id="GO:0043138">
    <property type="term" value="F:3'-5' DNA helicase activity"/>
    <property type="evidence" value="ECO:0007669"/>
    <property type="project" value="TreeGrafter"/>
</dbReference>
<protein>
    <submittedName>
        <fullName evidence="7">DNA helicase</fullName>
    </submittedName>
</protein>
<keyword evidence="8" id="KW-1185">Reference proteome</keyword>
<feature type="region of interest" description="Disordered" evidence="5">
    <location>
        <begin position="164"/>
        <end position="191"/>
    </location>
</feature>
<evidence type="ECO:0000256" key="3">
    <source>
        <dbReference type="ARBA" id="ARBA00022806"/>
    </source>
</evidence>